<comment type="cofactor">
    <cofactor evidence="1 4">
        <name>pyridoxal 5'-phosphate</name>
        <dbReference type="ChEBI" id="CHEBI:597326"/>
    </cofactor>
</comment>
<accession>A0A1H0I9T9</accession>
<dbReference type="Gene3D" id="3.40.640.10">
    <property type="entry name" value="Type I PLP-dependent aspartate aminotransferase-like (Major domain)"/>
    <property type="match status" value="1"/>
</dbReference>
<dbReference type="InterPro" id="IPR004839">
    <property type="entry name" value="Aminotransferase_I/II_large"/>
</dbReference>
<dbReference type="InterPro" id="IPR015421">
    <property type="entry name" value="PyrdxlP-dep_Trfase_major"/>
</dbReference>
<evidence type="ECO:0000256" key="2">
    <source>
        <dbReference type="ARBA" id="ARBA00022576"/>
    </source>
</evidence>
<dbReference type="EMBL" id="LT629710">
    <property type="protein sequence ID" value="SDO28143.1"/>
    <property type="molecule type" value="Genomic_DNA"/>
</dbReference>
<dbReference type="Gene3D" id="3.90.1150.10">
    <property type="entry name" value="Aspartate Aminotransferase, domain 1"/>
    <property type="match status" value="1"/>
</dbReference>
<sequence length="366" mass="38802">MTRSTPGGRLPQFPWDQLAGAAEIARAHPAGMVDLSVGTPVDRVPGPVRTALADASNAPGYPTVHGTPELRLAYSRWMDRSHGVDIDPMAVLPTIGSKELVASLPTQLGFGPGDVLVIPEIAYPTYEVGGLMAGATVVRADGLTALGPEKPAMIWLNSPSNPTGRVLPTEHLTKVINWARARGTIVVADECYIDLGWDSNPVSILHREVCGGDFTGLLAVHSLSKRSNMAGYRAGFISGDPALIAGLLDLRRHLGMILPAPIQAAAAAALDDDGHAMAQRLRYGDRRSKLMEAFDDAGFTIGNSEAGLYLWCTRGEPAMDSVHWLAERGILVAPGTFYGPAGSSHIRVAFTATDERIDSAVARLSS</sequence>
<keyword evidence="2 4" id="KW-0032">Aminotransferase</keyword>
<reference evidence="6 7" key="1">
    <citation type="submission" date="2016-10" db="EMBL/GenBank/DDBJ databases">
        <authorList>
            <person name="de Groot N.N."/>
        </authorList>
    </citation>
    <scope>NUCLEOTIDE SEQUENCE [LARGE SCALE GENOMIC DNA]</scope>
    <source>
        <strain evidence="7">P4-7,KCTC 19426,CECT 7604</strain>
    </source>
</reference>
<dbReference type="AlphaFoldDB" id="A0A1H0I9T9"/>
<dbReference type="GO" id="GO:0008483">
    <property type="term" value="F:transaminase activity"/>
    <property type="evidence" value="ECO:0007669"/>
    <property type="project" value="UniProtKB-KW"/>
</dbReference>
<dbReference type="CDD" id="cd00609">
    <property type="entry name" value="AAT_like"/>
    <property type="match status" value="1"/>
</dbReference>
<evidence type="ECO:0000259" key="5">
    <source>
        <dbReference type="Pfam" id="PF00155"/>
    </source>
</evidence>
<evidence type="ECO:0000256" key="4">
    <source>
        <dbReference type="RuleBase" id="RU000481"/>
    </source>
</evidence>
<dbReference type="PANTHER" id="PTHR42832:SF3">
    <property type="entry name" value="L-GLUTAMINE--4-(METHYLSULFANYL)-2-OXOBUTANOATE AMINOTRANSFERASE"/>
    <property type="match status" value="1"/>
</dbReference>
<dbReference type="OrthoDB" id="9813612at2"/>
<organism evidence="6 7">
    <name type="scientific">Nakamurella panacisegetis</name>
    <dbReference type="NCBI Taxonomy" id="1090615"/>
    <lineage>
        <taxon>Bacteria</taxon>
        <taxon>Bacillati</taxon>
        <taxon>Actinomycetota</taxon>
        <taxon>Actinomycetes</taxon>
        <taxon>Nakamurellales</taxon>
        <taxon>Nakamurellaceae</taxon>
        <taxon>Nakamurella</taxon>
    </lineage>
</organism>
<evidence type="ECO:0000256" key="1">
    <source>
        <dbReference type="ARBA" id="ARBA00001933"/>
    </source>
</evidence>
<name>A0A1H0I9T9_9ACTN</name>
<dbReference type="Proteomes" id="UP000198741">
    <property type="component" value="Chromosome I"/>
</dbReference>
<dbReference type="GO" id="GO:0030170">
    <property type="term" value="F:pyridoxal phosphate binding"/>
    <property type="evidence" value="ECO:0007669"/>
    <property type="project" value="InterPro"/>
</dbReference>
<keyword evidence="7" id="KW-1185">Reference proteome</keyword>
<dbReference type="InterPro" id="IPR050881">
    <property type="entry name" value="LL-DAP_aminotransferase"/>
</dbReference>
<dbReference type="InterPro" id="IPR004838">
    <property type="entry name" value="NHTrfase_class1_PyrdxlP-BS"/>
</dbReference>
<evidence type="ECO:0000256" key="3">
    <source>
        <dbReference type="ARBA" id="ARBA00022679"/>
    </source>
</evidence>
<dbReference type="InterPro" id="IPR015424">
    <property type="entry name" value="PyrdxlP-dep_Trfase"/>
</dbReference>
<evidence type="ECO:0000313" key="7">
    <source>
        <dbReference type="Proteomes" id="UP000198741"/>
    </source>
</evidence>
<gene>
    <name evidence="6" type="ORF">SAMN04515671_0423</name>
</gene>
<evidence type="ECO:0000313" key="6">
    <source>
        <dbReference type="EMBL" id="SDO28143.1"/>
    </source>
</evidence>
<comment type="similarity">
    <text evidence="4">Belongs to the class-I pyridoxal-phosphate-dependent aminotransferase family.</text>
</comment>
<dbReference type="STRING" id="1090615.SAMN04515671_0423"/>
<dbReference type="RefSeq" id="WP_090474333.1">
    <property type="nucleotide sequence ID" value="NZ_LT629710.1"/>
</dbReference>
<keyword evidence="3 4" id="KW-0808">Transferase</keyword>
<dbReference type="PANTHER" id="PTHR42832">
    <property type="entry name" value="AMINO ACID AMINOTRANSFERASE"/>
    <property type="match status" value="1"/>
</dbReference>
<proteinExistence type="inferred from homology"/>
<dbReference type="NCBIfam" id="TIGR03539">
    <property type="entry name" value="DapC_actino"/>
    <property type="match status" value="1"/>
</dbReference>
<dbReference type="InterPro" id="IPR015422">
    <property type="entry name" value="PyrdxlP-dep_Trfase_small"/>
</dbReference>
<dbReference type="Pfam" id="PF00155">
    <property type="entry name" value="Aminotran_1_2"/>
    <property type="match status" value="1"/>
</dbReference>
<dbReference type="EC" id="2.6.1.-" evidence="4"/>
<dbReference type="SUPFAM" id="SSF53383">
    <property type="entry name" value="PLP-dependent transferases"/>
    <property type="match status" value="1"/>
</dbReference>
<feature type="domain" description="Aminotransferase class I/classII large" evidence="5">
    <location>
        <begin position="32"/>
        <end position="364"/>
    </location>
</feature>
<dbReference type="InterPro" id="IPR019880">
    <property type="entry name" value="OxyQ"/>
</dbReference>
<dbReference type="PROSITE" id="PS00105">
    <property type="entry name" value="AA_TRANSFER_CLASS_1"/>
    <property type="match status" value="1"/>
</dbReference>
<protein>
    <recommendedName>
        <fullName evidence="4">Aminotransferase</fullName>
        <ecNumber evidence="4">2.6.1.-</ecNumber>
    </recommendedName>
</protein>